<evidence type="ECO:0000256" key="1">
    <source>
        <dbReference type="SAM" id="MobiDB-lite"/>
    </source>
</evidence>
<evidence type="ECO:0000313" key="2">
    <source>
        <dbReference type="EMBL" id="QTA78290.1"/>
    </source>
</evidence>
<dbReference type="KEGG" id="dli:dnl_05110"/>
<dbReference type="RefSeq" id="WP_207690173.1">
    <property type="nucleotide sequence ID" value="NZ_CP061799.1"/>
</dbReference>
<dbReference type="AlphaFoldDB" id="A0A975B3U7"/>
<feature type="region of interest" description="Disordered" evidence="1">
    <location>
        <begin position="278"/>
        <end position="308"/>
    </location>
</feature>
<protein>
    <submittedName>
        <fullName evidence="2">Metalloprotease domain-containing protein</fullName>
    </submittedName>
</protein>
<dbReference type="EMBL" id="CP061799">
    <property type="protein sequence ID" value="QTA78290.1"/>
    <property type="molecule type" value="Genomic_DNA"/>
</dbReference>
<organism evidence="2 3">
    <name type="scientific">Desulfonema limicola</name>
    <dbReference type="NCBI Taxonomy" id="45656"/>
    <lineage>
        <taxon>Bacteria</taxon>
        <taxon>Pseudomonadati</taxon>
        <taxon>Thermodesulfobacteriota</taxon>
        <taxon>Desulfobacteria</taxon>
        <taxon>Desulfobacterales</taxon>
        <taxon>Desulfococcaceae</taxon>
        <taxon>Desulfonema</taxon>
    </lineage>
</organism>
<keyword evidence="2" id="KW-0645">Protease</keyword>
<evidence type="ECO:0000313" key="3">
    <source>
        <dbReference type="Proteomes" id="UP000663720"/>
    </source>
</evidence>
<reference evidence="2" key="1">
    <citation type="journal article" date="2021" name="Microb. Physiol.">
        <title>Proteogenomic Insights into the Physiology of Marine, Sulfate-Reducing, Filamentous Desulfonema limicola and Desulfonema magnum.</title>
        <authorList>
            <person name="Schnaars V."/>
            <person name="Wohlbrand L."/>
            <person name="Scheve S."/>
            <person name="Hinrichs C."/>
            <person name="Reinhardt R."/>
            <person name="Rabus R."/>
        </authorList>
    </citation>
    <scope>NUCLEOTIDE SEQUENCE</scope>
    <source>
        <strain evidence="2">5ac10</strain>
    </source>
</reference>
<keyword evidence="2" id="KW-0378">Hydrolase</keyword>
<keyword evidence="3" id="KW-1185">Reference proteome</keyword>
<dbReference type="GO" id="GO:0008237">
    <property type="term" value="F:metallopeptidase activity"/>
    <property type="evidence" value="ECO:0007669"/>
    <property type="project" value="UniProtKB-KW"/>
</dbReference>
<dbReference type="SUPFAM" id="SSF51120">
    <property type="entry name" value="beta-Roll"/>
    <property type="match status" value="1"/>
</dbReference>
<dbReference type="Proteomes" id="UP000663720">
    <property type="component" value="Chromosome"/>
</dbReference>
<dbReference type="InterPro" id="IPR011049">
    <property type="entry name" value="Serralysin-like_metalloprot_C"/>
</dbReference>
<gene>
    <name evidence="2" type="ORF">dnl_05110</name>
</gene>
<proteinExistence type="predicted"/>
<name>A0A975B3U7_9BACT</name>
<sequence>MKKNKSKPKTRWHRLLGRMFKELLVPAGITVLTDVPVMSEPPEADILLLKKAQSRWTKEQKERLPDGIRDSGAKHILIEFKYSESINENVFRQVLCYDYLYKSSQELKDHEVQTFLTAAKTPRETTLKEFEYFPSEKPGVYHSKNLFLKNIPLILLNELSDEPHNAWIKCFASRIKEKKSAFNTLNRISLSSFSTQLKWLIEGLLHYWFNMGEQNMEIELTPEKIIEYGKKWQNIVLSGLEPDEIMARFSIKDRLKGLAPEDRLRGLDPEDRLKGLAPEDRLRGLDPDDRLKGLAPEDRLRGLDPEDRLKGLAPEEIERYLKQLKKNNGKK</sequence>
<keyword evidence="2" id="KW-0482">Metalloprotease</keyword>
<accession>A0A975B3U7</accession>